<feature type="transmembrane region" description="Helical" evidence="1">
    <location>
        <begin position="210"/>
        <end position="232"/>
    </location>
</feature>
<accession>A0A6G1H9C5</accession>
<evidence type="ECO:0000313" key="2">
    <source>
        <dbReference type="EMBL" id="KAF1989558.1"/>
    </source>
</evidence>
<protein>
    <recommendedName>
        <fullName evidence="4">FAR-17a/AIG1-like protein</fullName>
    </recommendedName>
</protein>
<evidence type="ECO:0008006" key="4">
    <source>
        <dbReference type="Google" id="ProtNLM"/>
    </source>
</evidence>
<dbReference type="EMBL" id="ML977144">
    <property type="protein sequence ID" value="KAF1989558.1"/>
    <property type="molecule type" value="Genomic_DNA"/>
</dbReference>
<feature type="transmembrane region" description="Helical" evidence="1">
    <location>
        <begin position="69"/>
        <end position="96"/>
    </location>
</feature>
<keyword evidence="1" id="KW-1133">Transmembrane helix</keyword>
<name>A0A6G1H9C5_9PEZI</name>
<keyword evidence="1" id="KW-0472">Membrane</keyword>
<feature type="transmembrane region" description="Helical" evidence="1">
    <location>
        <begin position="21"/>
        <end position="49"/>
    </location>
</feature>
<evidence type="ECO:0000256" key="1">
    <source>
        <dbReference type="SAM" id="Phobius"/>
    </source>
</evidence>
<dbReference type="Proteomes" id="UP000800041">
    <property type="component" value="Unassembled WGS sequence"/>
</dbReference>
<dbReference type="OrthoDB" id="419711at2759"/>
<evidence type="ECO:0000313" key="3">
    <source>
        <dbReference type="Proteomes" id="UP000800041"/>
    </source>
</evidence>
<proteinExistence type="predicted"/>
<feature type="transmembrane region" description="Helical" evidence="1">
    <location>
        <begin position="171"/>
        <end position="190"/>
    </location>
</feature>
<dbReference type="PANTHER" id="PTHR12242:SF1">
    <property type="entry name" value="MYND-TYPE DOMAIN-CONTAINING PROTEIN"/>
    <property type="match status" value="1"/>
</dbReference>
<dbReference type="GO" id="GO:0016020">
    <property type="term" value="C:membrane"/>
    <property type="evidence" value="ECO:0007669"/>
    <property type="project" value="TreeGrafter"/>
</dbReference>
<sequence length="297" mass="34380">MPCFKRRDVPFDPTHRFSTSWLLPLPLLFLYRALVSLYCFTTTFFLLAHDCVHDDCKESDQYNSFFTHLTFWGIAFYSLFAAVHTGSCWLWGRPLLSGWPRWLQELHGVLYSTVVVFPWLVTIVFWTLLFSGTFTSSLNAWTNITQHGLNAVFAFLEIVHPRTAAPPIWHLLPLITLLGLYLALAFITVATQHFYVYDFLDYRVSGARAVAGYCFGILGGVIVVFGVVHGLVKLRVWVTEGLLGMEGKFGGRRRDRERDEEEEILKLREWKREPVKETVQMPKMMEPQLAFLTMQRE</sequence>
<reference evidence="2" key="1">
    <citation type="journal article" date="2020" name="Stud. Mycol.">
        <title>101 Dothideomycetes genomes: a test case for predicting lifestyles and emergence of pathogens.</title>
        <authorList>
            <person name="Haridas S."/>
            <person name="Albert R."/>
            <person name="Binder M."/>
            <person name="Bloem J."/>
            <person name="Labutti K."/>
            <person name="Salamov A."/>
            <person name="Andreopoulos B."/>
            <person name="Baker S."/>
            <person name="Barry K."/>
            <person name="Bills G."/>
            <person name="Bluhm B."/>
            <person name="Cannon C."/>
            <person name="Castanera R."/>
            <person name="Culley D."/>
            <person name="Daum C."/>
            <person name="Ezra D."/>
            <person name="Gonzalez J."/>
            <person name="Henrissat B."/>
            <person name="Kuo A."/>
            <person name="Liang C."/>
            <person name="Lipzen A."/>
            <person name="Lutzoni F."/>
            <person name="Magnuson J."/>
            <person name="Mondo S."/>
            <person name="Nolan M."/>
            <person name="Ohm R."/>
            <person name="Pangilinan J."/>
            <person name="Park H.-J."/>
            <person name="Ramirez L."/>
            <person name="Alfaro M."/>
            <person name="Sun H."/>
            <person name="Tritt A."/>
            <person name="Yoshinaga Y."/>
            <person name="Zwiers L.-H."/>
            <person name="Turgeon B."/>
            <person name="Goodwin S."/>
            <person name="Spatafora J."/>
            <person name="Crous P."/>
            <person name="Grigoriev I."/>
        </authorList>
    </citation>
    <scope>NUCLEOTIDE SEQUENCE</scope>
    <source>
        <strain evidence="2">CBS 113979</strain>
    </source>
</reference>
<gene>
    <name evidence="2" type="ORF">K402DRAFT_349458</name>
</gene>
<keyword evidence="3" id="KW-1185">Reference proteome</keyword>
<dbReference type="AlphaFoldDB" id="A0A6G1H9C5"/>
<feature type="transmembrane region" description="Helical" evidence="1">
    <location>
        <begin position="108"/>
        <end position="128"/>
    </location>
</feature>
<keyword evidence="1" id="KW-0812">Transmembrane</keyword>
<dbReference type="PANTHER" id="PTHR12242">
    <property type="entry name" value="OS02G0130600 PROTEIN-RELATED"/>
    <property type="match status" value="1"/>
</dbReference>
<organism evidence="2 3">
    <name type="scientific">Aulographum hederae CBS 113979</name>
    <dbReference type="NCBI Taxonomy" id="1176131"/>
    <lineage>
        <taxon>Eukaryota</taxon>
        <taxon>Fungi</taxon>
        <taxon>Dikarya</taxon>
        <taxon>Ascomycota</taxon>
        <taxon>Pezizomycotina</taxon>
        <taxon>Dothideomycetes</taxon>
        <taxon>Pleosporomycetidae</taxon>
        <taxon>Aulographales</taxon>
        <taxon>Aulographaceae</taxon>
    </lineage>
</organism>